<name>A0A2P4WZ61_9STRA</name>
<evidence type="ECO:0000256" key="1">
    <source>
        <dbReference type="ARBA" id="ARBA00022737"/>
    </source>
</evidence>
<dbReference type="InterPro" id="IPR036770">
    <property type="entry name" value="Ankyrin_rpt-contain_sf"/>
</dbReference>
<feature type="compositionally biased region" description="Basic and acidic residues" evidence="4">
    <location>
        <begin position="610"/>
        <end position="621"/>
    </location>
</feature>
<feature type="region of interest" description="Disordered" evidence="4">
    <location>
        <begin position="610"/>
        <end position="647"/>
    </location>
</feature>
<dbReference type="OrthoDB" id="20872at2759"/>
<evidence type="ECO:0000256" key="4">
    <source>
        <dbReference type="SAM" id="MobiDB-lite"/>
    </source>
</evidence>
<dbReference type="Gene3D" id="1.25.40.20">
    <property type="entry name" value="Ankyrin repeat-containing domain"/>
    <property type="match status" value="3"/>
</dbReference>
<dbReference type="PROSITE" id="PS50297">
    <property type="entry name" value="ANK_REP_REGION"/>
    <property type="match status" value="3"/>
</dbReference>
<dbReference type="Pfam" id="PF02661">
    <property type="entry name" value="Fic"/>
    <property type="match status" value="1"/>
</dbReference>
<dbReference type="PANTHER" id="PTHR24171">
    <property type="entry name" value="ANKYRIN REPEAT DOMAIN-CONTAINING PROTEIN 39-RELATED"/>
    <property type="match status" value="1"/>
</dbReference>
<dbReference type="PROSITE" id="PS50088">
    <property type="entry name" value="ANK_REPEAT"/>
    <property type="match status" value="3"/>
</dbReference>
<feature type="repeat" description="ANK" evidence="3">
    <location>
        <begin position="142"/>
        <end position="174"/>
    </location>
</feature>
<dbReference type="Gene3D" id="1.10.3290.10">
    <property type="entry name" value="Fido-like domain"/>
    <property type="match status" value="1"/>
</dbReference>
<evidence type="ECO:0000313" key="6">
    <source>
        <dbReference type="EMBL" id="POM58589.1"/>
    </source>
</evidence>
<feature type="region of interest" description="Disordered" evidence="4">
    <location>
        <begin position="662"/>
        <end position="700"/>
    </location>
</feature>
<protein>
    <submittedName>
        <fullName evidence="6">Ankyrin repeat protein</fullName>
    </submittedName>
</protein>
<dbReference type="PANTHER" id="PTHR24171:SF9">
    <property type="entry name" value="ANKYRIN REPEAT DOMAIN-CONTAINING PROTEIN 39"/>
    <property type="match status" value="1"/>
</dbReference>
<reference evidence="6 7" key="1">
    <citation type="journal article" date="2017" name="Genome Biol. Evol.">
        <title>Phytophthora megakarya and P. palmivora, closely related causal agents of cacao black pod rot, underwent increases in genome sizes and gene numbers by different mechanisms.</title>
        <authorList>
            <person name="Ali S.S."/>
            <person name="Shao J."/>
            <person name="Lary D.J."/>
            <person name="Kronmiller B."/>
            <person name="Shen D."/>
            <person name="Strem M.D."/>
            <person name="Amoako-Attah I."/>
            <person name="Akrofi A.Y."/>
            <person name="Begoude B.A."/>
            <person name="Ten Hoopen G.M."/>
            <person name="Coulibaly K."/>
            <person name="Kebe B.I."/>
            <person name="Melnick R.L."/>
            <person name="Guiltinan M.J."/>
            <person name="Tyler B.M."/>
            <person name="Meinhardt L.W."/>
            <person name="Bailey B.A."/>
        </authorList>
    </citation>
    <scope>NUCLEOTIDE SEQUENCE [LARGE SCALE GENOMIC DNA]</scope>
    <source>
        <strain evidence="7">sbr112.9</strain>
    </source>
</reference>
<dbReference type="SMART" id="SM00248">
    <property type="entry name" value="ANK"/>
    <property type="match status" value="6"/>
</dbReference>
<feature type="domain" description="Fido" evidence="5">
    <location>
        <begin position="784"/>
        <end position="931"/>
    </location>
</feature>
<feature type="repeat" description="ANK" evidence="3">
    <location>
        <begin position="248"/>
        <end position="280"/>
    </location>
</feature>
<evidence type="ECO:0000256" key="2">
    <source>
        <dbReference type="ARBA" id="ARBA00023043"/>
    </source>
</evidence>
<gene>
    <name evidence="6" type="ORF">PHPALM_36743</name>
</gene>
<evidence type="ECO:0000313" key="7">
    <source>
        <dbReference type="Proteomes" id="UP000237271"/>
    </source>
</evidence>
<organism evidence="6 7">
    <name type="scientific">Phytophthora palmivora</name>
    <dbReference type="NCBI Taxonomy" id="4796"/>
    <lineage>
        <taxon>Eukaryota</taxon>
        <taxon>Sar</taxon>
        <taxon>Stramenopiles</taxon>
        <taxon>Oomycota</taxon>
        <taxon>Peronosporomycetes</taxon>
        <taxon>Peronosporales</taxon>
        <taxon>Peronosporaceae</taxon>
        <taxon>Phytophthora</taxon>
    </lineage>
</organism>
<dbReference type="InterPro" id="IPR003812">
    <property type="entry name" value="Fido"/>
</dbReference>
<keyword evidence="2 3" id="KW-0040">ANK repeat</keyword>
<dbReference type="Proteomes" id="UP000237271">
    <property type="component" value="Unassembled WGS sequence"/>
</dbReference>
<proteinExistence type="predicted"/>
<dbReference type="InterPro" id="IPR036597">
    <property type="entry name" value="Fido-like_dom_sf"/>
</dbReference>
<feature type="repeat" description="ANK" evidence="3">
    <location>
        <begin position="30"/>
        <end position="62"/>
    </location>
</feature>
<evidence type="ECO:0000259" key="5">
    <source>
        <dbReference type="PROSITE" id="PS51459"/>
    </source>
</evidence>
<sequence length="941" mass="105071">MCWAAAEGNMEAMRRLREEHGADVNAADYDKRTPLHIAVSDEQLEMVDYLLQCGANPEALDRWGRSPIDCAVENKNVAILRRLEREHYGNISLFDSKLPTGETEGMRRNDVASFFHAVQEGNTEKVKRSWLGGLEVNVTDELGRTSLHVAVENGQLSVIELLLSAGVNTNVVDARGRSPISIALEKQQFAIAEILRAHQKKKLVSRHVKTSEEEHNIALAFRATKRGDMEKLKQLVPEFVRPDMEDYDLRTLLHVASAEGHLLIAKYLVDCGANVNLLDRWGSSPLSDAVDFAHNDLAKFLIANHATESGFRATVAVDHIDPTTLAGALDFTLRVITRDPWLMGQVHCPVLDDDNNCVLITHSIWQKNSPAIQRQQKPGGMLSPRASKNQPIDTAALWSDAIQKYRKVSSMIMVDPEDQHELQRIQRVVRSVMILSTLRQELLSAASSNIGVGRIPRFQYCQTLDNAITANGELTDSSILREDLNVCDTTPLALEWGLFDMVDTLATSMSSEDHAAVVPILRSLVLLLHNGLFNEALREHGHGESHDQSGDSSLKHVIEECDGKVRTKWALLGHLKYYLQYLYTVSPTEAELFTDVHELSHKVEKYLKNRTAGDENARDDDVNSSNTDDMEIDEDPERSTPAEPAPAPDCVLCKYNVPGHIHPGREPIPATPAPPKTTPFHTKTSKSPHGKATCQKNPKSPVYRQIEQLLEKLEGEYDAFERKAELADCCDGSKPATFTSSDLYDAIGSAHDTPATRRSSSADNPRKQLLDVINEIMHDTSCVITRDQLFSLHQCLLPASSGQAGVLRTDLAVGYASPRIYRVFIPAGEIDAALNNLITTLNDKSRWEHRPLLCAYYAFAVLVFYIHPFHDGNGRCARLLGNLVAKKLGFPPLLRAADKTIQVPEFLQKAIVTMEIIRNSRRQTRQTRMLSTRRENSSMWF</sequence>
<dbReference type="PRINTS" id="PR01415">
    <property type="entry name" value="ANKYRIN"/>
</dbReference>
<dbReference type="AlphaFoldDB" id="A0A2P4WZ61"/>
<dbReference type="PROSITE" id="PS51459">
    <property type="entry name" value="FIDO"/>
    <property type="match status" value="1"/>
</dbReference>
<dbReference type="Pfam" id="PF12796">
    <property type="entry name" value="Ank_2"/>
    <property type="match status" value="3"/>
</dbReference>
<dbReference type="SUPFAM" id="SSF140931">
    <property type="entry name" value="Fic-like"/>
    <property type="match status" value="1"/>
</dbReference>
<accession>A0A2P4WZ61</accession>
<dbReference type="InterPro" id="IPR002110">
    <property type="entry name" value="Ankyrin_rpt"/>
</dbReference>
<keyword evidence="7" id="KW-1185">Reference proteome</keyword>
<dbReference type="SUPFAM" id="SSF48403">
    <property type="entry name" value="Ankyrin repeat"/>
    <property type="match status" value="1"/>
</dbReference>
<dbReference type="EMBL" id="NCKW01020200">
    <property type="protein sequence ID" value="POM58589.1"/>
    <property type="molecule type" value="Genomic_DNA"/>
</dbReference>
<evidence type="ECO:0000256" key="3">
    <source>
        <dbReference type="PROSITE-ProRule" id="PRU00023"/>
    </source>
</evidence>
<keyword evidence="1" id="KW-0677">Repeat</keyword>
<comment type="caution">
    <text evidence="6">The sequence shown here is derived from an EMBL/GenBank/DDBJ whole genome shotgun (WGS) entry which is preliminary data.</text>
</comment>